<dbReference type="AlphaFoldDB" id="A0A937DI51"/>
<evidence type="ECO:0000313" key="3">
    <source>
        <dbReference type="Proteomes" id="UP000642920"/>
    </source>
</evidence>
<evidence type="ECO:0000313" key="2">
    <source>
        <dbReference type="EMBL" id="MBL0764675.1"/>
    </source>
</evidence>
<organism evidence="2 3">
    <name type="scientific">Marivirga atlantica</name>
    <dbReference type="NCBI Taxonomy" id="1548457"/>
    <lineage>
        <taxon>Bacteria</taxon>
        <taxon>Pseudomonadati</taxon>
        <taxon>Bacteroidota</taxon>
        <taxon>Cytophagia</taxon>
        <taxon>Cytophagales</taxon>
        <taxon>Marivirgaceae</taxon>
        <taxon>Marivirga</taxon>
    </lineage>
</organism>
<keyword evidence="3" id="KW-1185">Reference proteome</keyword>
<gene>
    <name evidence="2" type="ORF">JKP34_05390</name>
</gene>
<dbReference type="Pfam" id="PF13585">
    <property type="entry name" value="CHU_C"/>
    <property type="match status" value="1"/>
</dbReference>
<accession>A0A937DI51</accession>
<reference evidence="2" key="1">
    <citation type="submission" date="2021-01" db="EMBL/GenBank/DDBJ databases">
        <title>Marivirga sp. nov., isolated from intertidal surface sediments.</title>
        <authorList>
            <person name="Zhang M."/>
        </authorList>
    </citation>
    <scope>NUCLEOTIDE SEQUENCE</scope>
    <source>
        <strain evidence="2">SM1354</strain>
    </source>
</reference>
<keyword evidence="1" id="KW-0732">Signal</keyword>
<dbReference type="NCBIfam" id="TIGR04131">
    <property type="entry name" value="Bac_Flav_CTERM"/>
    <property type="match status" value="1"/>
</dbReference>
<proteinExistence type="predicted"/>
<sequence>MKSLLTILFSFMINAIWAQGIINNNSTISITDGTTLFINSDFTNNGTVINNGSMFISGAWTNNNTYEEGSGTFVLSSTNDQVVNHNAQSFTNLRIVGGGAKYFLADLTITESLTLDDGILISQNGSKLIVNQNAEILGGSVSSYINGTLSRSGTEELFFPIGSNTEYLPVSLEQIEGNNPTIRATAFSDSGIFNTDQRFSTIDQNRYWQLSFQNYEGAYIELPLLGNNNFTDIEKLVVIATDEANGDIENLGEFDNSGTLNNGFVASDQLALQQYYTLAQLPEEAISGTDINVFNVITPNGDGKHDFLNIENINEYPNNTVTIYNKWGNKLWQISAYNNRDKVFIGIADNGNELLTGNYHYVIDKGNGDKPLKGFLFIQR</sequence>
<comment type="caution">
    <text evidence="2">The sequence shown here is derived from an EMBL/GenBank/DDBJ whole genome shotgun (WGS) entry which is preliminary data.</text>
</comment>
<evidence type="ECO:0000256" key="1">
    <source>
        <dbReference type="SAM" id="SignalP"/>
    </source>
</evidence>
<dbReference type="EMBL" id="JAERQG010000001">
    <property type="protein sequence ID" value="MBL0764675.1"/>
    <property type="molecule type" value="Genomic_DNA"/>
</dbReference>
<protein>
    <submittedName>
        <fullName evidence="2">Gliding motility-associated C-terminal domain-containing protein</fullName>
    </submittedName>
</protein>
<feature type="signal peptide" evidence="1">
    <location>
        <begin position="1"/>
        <end position="18"/>
    </location>
</feature>
<dbReference type="RefSeq" id="WP_201918464.1">
    <property type="nucleotide sequence ID" value="NZ_JAERQG010000001.1"/>
</dbReference>
<feature type="chain" id="PRO_5037899920" evidence="1">
    <location>
        <begin position="19"/>
        <end position="380"/>
    </location>
</feature>
<dbReference type="InterPro" id="IPR026341">
    <property type="entry name" value="T9SS_type_B"/>
</dbReference>
<dbReference type="Proteomes" id="UP000642920">
    <property type="component" value="Unassembled WGS sequence"/>
</dbReference>
<name>A0A937DI51_9BACT</name>